<name>A0ACA9KU82_9GLOM</name>
<dbReference type="EMBL" id="CAJVPT010003268">
    <property type="protein sequence ID" value="CAG8493759.1"/>
    <property type="molecule type" value="Genomic_DNA"/>
</dbReference>
<feature type="non-terminal residue" evidence="1">
    <location>
        <position position="1"/>
    </location>
</feature>
<keyword evidence="2" id="KW-1185">Reference proteome</keyword>
<gene>
    <name evidence="1" type="ORF">ACOLOM_LOCUS2488</name>
</gene>
<protein>
    <submittedName>
        <fullName evidence="1">6622_t:CDS:1</fullName>
    </submittedName>
</protein>
<proteinExistence type="predicted"/>
<dbReference type="Proteomes" id="UP000789525">
    <property type="component" value="Unassembled WGS sequence"/>
</dbReference>
<sequence length="454" mass="53024">STRIPISDEDKYTVGVCLYENKVYVKRNPYWEKLVDEFKLDYGYNIINGRVQIAKKKAFNISYCELAELPNRFCEIKRLKLPKNSHWIQDDKDLRFLSDESIVELIYFDGQFETLMSNKDIAKKSLAHEYENFPKASINITKGIFKISPEFKDALYNFIESKDIEKLQKIIDNFGTFIPTIVHFGGRINFEGDKLHVYGGDKISMYGGDKKTWTESLNNPAEWEPVNYLNLKSIYELLDNDLQKNLILARGKVILKAYDRDFEISDFNGHIVKSLDIPHKIVSNHLIDSQVFATLVNMHEDDNDIFAFWLYRPSSHKSHMIIHRIKPNRKRSIHLRIGWIVVGYCPDARYMIKSLNYKSHIITQKLNIQLQNDQFYHEKISKFYDLNPQILGNAYNYGFIGALETNILESPEKTLTIGHYFHQNLDNISACVFGHCFERSNYRGNTKLTINILA</sequence>
<reference evidence="1" key="1">
    <citation type="submission" date="2021-06" db="EMBL/GenBank/DDBJ databases">
        <authorList>
            <person name="Kallberg Y."/>
            <person name="Tangrot J."/>
            <person name="Rosling A."/>
        </authorList>
    </citation>
    <scope>NUCLEOTIDE SEQUENCE</scope>
    <source>
        <strain evidence="1">CL356</strain>
    </source>
</reference>
<comment type="caution">
    <text evidence="1">The sequence shown here is derived from an EMBL/GenBank/DDBJ whole genome shotgun (WGS) entry which is preliminary data.</text>
</comment>
<accession>A0ACA9KU82</accession>
<evidence type="ECO:0000313" key="1">
    <source>
        <dbReference type="EMBL" id="CAG8493759.1"/>
    </source>
</evidence>
<evidence type="ECO:0000313" key="2">
    <source>
        <dbReference type="Proteomes" id="UP000789525"/>
    </source>
</evidence>
<organism evidence="1 2">
    <name type="scientific">Acaulospora colombiana</name>
    <dbReference type="NCBI Taxonomy" id="27376"/>
    <lineage>
        <taxon>Eukaryota</taxon>
        <taxon>Fungi</taxon>
        <taxon>Fungi incertae sedis</taxon>
        <taxon>Mucoromycota</taxon>
        <taxon>Glomeromycotina</taxon>
        <taxon>Glomeromycetes</taxon>
        <taxon>Diversisporales</taxon>
        <taxon>Acaulosporaceae</taxon>
        <taxon>Acaulospora</taxon>
    </lineage>
</organism>